<comment type="caution">
    <text evidence="2">The sequence shown here is derived from an EMBL/GenBank/DDBJ whole genome shotgun (WGS) entry which is preliminary data.</text>
</comment>
<organism evidence="2 3">
    <name type="scientific">Corallococcus caeni</name>
    <dbReference type="NCBI Taxonomy" id="3082388"/>
    <lineage>
        <taxon>Bacteria</taxon>
        <taxon>Pseudomonadati</taxon>
        <taxon>Myxococcota</taxon>
        <taxon>Myxococcia</taxon>
        <taxon>Myxococcales</taxon>
        <taxon>Cystobacterineae</taxon>
        <taxon>Myxococcaceae</taxon>
        <taxon>Corallococcus</taxon>
    </lineage>
</organism>
<dbReference type="EMBL" id="BTTX01000007">
    <property type="protein sequence ID" value="GMU10018.1"/>
    <property type="molecule type" value="Genomic_DNA"/>
</dbReference>
<name>A0ABQ6R3G4_9BACT</name>
<dbReference type="Proteomes" id="UP001342631">
    <property type="component" value="Unassembled WGS sequence"/>
</dbReference>
<feature type="region of interest" description="Disordered" evidence="1">
    <location>
        <begin position="1"/>
        <end position="32"/>
    </location>
</feature>
<evidence type="ECO:0000313" key="2">
    <source>
        <dbReference type="EMBL" id="GMU10018.1"/>
    </source>
</evidence>
<keyword evidence="3" id="KW-1185">Reference proteome</keyword>
<feature type="region of interest" description="Disordered" evidence="1">
    <location>
        <begin position="119"/>
        <end position="138"/>
    </location>
</feature>
<reference evidence="2 3" key="1">
    <citation type="journal article" date="2024" name="Arch. Microbiol.">
        <title>Corallococcus caeni sp. nov., a novel myxobacterium isolated from activated sludge.</title>
        <authorList>
            <person name="Tomita S."/>
            <person name="Nakai R."/>
            <person name="Kuroda K."/>
            <person name="Kurashita H."/>
            <person name="Hatamoto M."/>
            <person name="Yamaguchi T."/>
            <person name="Narihiro T."/>
        </authorList>
    </citation>
    <scope>NUCLEOTIDE SEQUENCE [LARGE SCALE GENOMIC DNA]</scope>
    <source>
        <strain evidence="2 3">NO1</strain>
    </source>
</reference>
<feature type="region of interest" description="Disordered" evidence="1">
    <location>
        <begin position="254"/>
        <end position="282"/>
    </location>
</feature>
<gene>
    <name evidence="2" type="ORF">ASNO1_62720</name>
</gene>
<sequence>MRVASERTASRPRLGHGGRSGQLHTAGKDTNGRLGGAVVVVHLAVGSECMDGLEQGPGGGLTAEHQTLARQDVARLGSGEQRRQVRGHHLHAVDGVTREVVGEGRGTGGALLGEDVEQAPRGEGGEEDGVAQVGDEGGDKREACAGLQAKALRHRVDVGEKLGVRDGDALGPAGGAGGEEDVGEGVRMGLNRRGVGAQSGEGCRVFIQANDVRGRDKGGGVAGHRHDDGRGDFLHQGLQAQRRLCRVQRHVGTAGLPDAQQGDDSLNGALQAQGDARVGADA</sequence>
<evidence type="ECO:0000256" key="1">
    <source>
        <dbReference type="SAM" id="MobiDB-lite"/>
    </source>
</evidence>
<evidence type="ECO:0000313" key="3">
    <source>
        <dbReference type="Proteomes" id="UP001342631"/>
    </source>
</evidence>
<proteinExistence type="predicted"/>
<accession>A0ABQ6R3G4</accession>
<protein>
    <submittedName>
        <fullName evidence="2">Uncharacterized protein</fullName>
    </submittedName>
</protein>